<dbReference type="InterPro" id="IPR032479">
    <property type="entry name" value="DUF5058"/>
</dbReference>
<feature type="transmembrane region" description="Helical" evidence="1">
    <location>
        <begin position="20"/>
        <end position="40"/>
    </location>
</feature>
<keyword evidence="1" id="KW-1133">Transmembrane helix</keyword>
<dbReference type="RefSeq" id="WP_138168942.1">
    <property type="nucleotide sequence ID" value="NZ_VAWA01000001.1"/>
</dbReference>
<organism evidence="2 3">
    <name type="scientific">Nesterenkonia sphaerica</name>
    <dbReference type="NCBI Taxonomy" id="1804988"/>
    <lineage>
        <taxon>Bacteria</taxon>
        <taxon>Bacillati</taxon>
        <taxon>Actinomycetota</taxon>
        <taxon>Actinomycetes</taxon>
        <taxon>Micrococcales</taxon>
        <taxon>Micrococcaceae</taxon>
        <taxon>Nesterenkonia</taxon>
    </lineage>
</organism>
<dbReference type="EMBL" id="VAWA01000001">
    <property type="protein sequence ID" value="TLP79980.1"/>
    <property type="molecule type" value="Genomic_DNA"/>
</dbReference>
<feature type="transmembrane region" description="Helical" evidence="1">
    <location>
        <begin position="130"/>
        <end position="156"/>
    </location>
</feature>
<dbReference type="Proteomes" id="UP000306544">
    <property type="component" value="Unassembled WGS sequence"/>
</dbReference>
<gene>
    <name evidence="2" type="ORF">FEF27_00920</name>
</gene>
<name>A0A5R9AMH9_9MICC</name>
<dbReference type="AlphaFoldDB" id="A0A5R9AMH9"/>
<keyword evidence="3" id="KW-1185">Reference proteome</keyword>
<evidence type="ECO:0000256" key="1">
    <source>
        <dbReference type="SAM" id="Phobius"/>
    </source>
</evidence>
<feature type="transmembrane region" description="Helical" evidence="1">
    <location>
        <begin position="168"/>
        <end position="189"/>
    </location>
</feature>
<dbReference type="Pfam" id="PF16481">
    <property type="entry name" value="DUF5058"/>
    <property type="match status" value="1"/>
</dbReference>
<evidence type="ECO:0000313" key="3">
    <source>
        <dbReference type="Proteomes" id="UP000306544"/>
    </source>
</evidence>
<feature type="transmembrane region" description="Helical" evidence="1">
    <location>
        <begin position="61"/>
        <end position="88"/>
    </location>
</feature>
<evidence type="ECO:0000313" key="2">
    <source>
        <dbReference type="EMBL" id="TLP79980.1"/>
    </source>
</evidence>
<feature type="transmembrane region" description="Helical" evidence="1">
    <location>
        <begin position="223"/>
        <end position="242"/>
    </location>
</feature>
<accession>A0A5R9AMH9</accession>
<feature type="transmembrane region" description="Helical" evidence="1">
    <location>
        <begin position="195"/>
        <end position="216"/>
    </location>
</feature>
<keyword evidence="1" id="KW-0472">Membrane</keyword>
<keyword evidence="1" id="KW-0812">Transmembrane</keyword>
<reference evidence="2 3" key="1">
    <citation type="submission" date="2019-05" db="EMBL/GenBank/DDBJ databases">
        <title>Nesterenkonia sp. GY239, isolated from the Southern Atlantic Ocean.</title>
        <authorList>
            <person name="Zhang G."/>
        </authorList>
    </citation>
    <scope>NUCLEOTIDE SEQUENCE [LARGE SCALE GENOMIC DNA]</scope>
    <source>
        <strain evidence="2 3">GY239</strain>
    </source>
</reference>
<protein>
    <submittedName>
        <fullName evidence="2">DUF5058 family protein</fullName>
    </submittedName>
</protein>
<sequence length="252" mass="25650">MTLLAASPGSSTDVLAVANMPLLWASALGVFLVIIVQTIIYMRAARRAGPDIGMSRDDLSVAFRSGAVAAIGPSVAVVIVALSLLALFGTPGVLVRIGLIGSVAYETGAASIATGAAGAELGGPDYTQTAFAIAFFAMSVGGAMWMLATLIFTPVLQRSEKKLTRVNPLLLTIVPGAALIAAFLSLGIAEVPKSVAHTTALLCGGAVMGLAAFLAVRLRRSWIREWGLGAAILLGLVAAYFADQAGLGLGIV</sequence>
<comment type="caution">
    <text evidence="2">The sequence shown here is derived from an EMBL/GenBank/DDBJ whole genome shotgun (WGS) entry which is preliminary data.</text>
</comment>
<dbReference type="OrthoDB" id="86868at2"/>
<proteinExistence type="predicted"/>